<dbReference type="InterPro" id="IPR002933">
    <property type="entry name" value="Peptidase_M20"/>
</dbReference>
<dbReference type="PANTHER" id="PTHR11014">
    <property type="entry name" value="PEPTIDASE M20 FAMILY MEMBER"/>
    <property type="match status" value="1"/>
</dbReference>
<evidence type="ECO:0000313" key="3">
    <source>
        <dbReference type="EMBL" id="KIP52313.1"/>
    </source>
</evidence>
<feature type="binding site" evidence="1">
    <location>
        <position position="144"/>
    </location>
    <ligand>
        <name>Mn(2+)</name>
        <dbReference type="ChEBI" id="CHEBI:29035"/>
        <label>2</label>
    </ligand>
</feature>
<dbReference type="NCBIfam" id="TIGR01891">
    <property type="entry name" value="amidohydrolases"/>
    <property type="match status" value="1"/>
</dbReference>
<keyword evidence="4" id="KW-1185">Reference proteome</keyword>
<dbReference type="GO" id="GO:0016787">
    <property type="term" value="F:hydrolase activity"/>
    <property type="evidence" value="ECO:0007669"/>
    <property type="project" value="UniProtKB-KW"/>
</dbReference>
<dbReference type="Gene3D" id="3.30.70.360">
    <property type="match status" value="1"/>
</dbReference>
<organism evidence="3 4">
    <name type="scientific">Leucobacter komagatae</name>
    <dbReference type="NCBI Taxonomy" id="55969"/>
    <lineage>
        <taxon>Bacteria</taxon>
        <taxon>Bacillati</taxon>
        <taxon>Actinomycetota</taxon>
        <taxon>Actinomycetes</taxon>
        <taxon>Micrococcales</taxon>
        <taxon>Microbacteriaceae</taxon>
        <taxon>Leucobacter</taxon>
    </lineage>
</organism>
<dbReference type="GO" id="GO:0046872">
    <property type="term" value="F:metal ion binding"/>
    <property type="evidence" value="ECO:0007669"/>
    <property type="project" value="UniProtKB-KW"/>
</dbReference>
<gene>
    <name evidence="3" type="ORF">SD72_09680</name>
</gene>
<feature type="domain" description="Peptidase M20 dimerisation" evidence="2">
    <location>
        <begin position="194"/>
        <end position="290"/>
    </location>
</feature>
<dbReference type="InterPro" id="IPR036264">
    <property type="entry name" value="Bact_exopeptidase_dim_dom"/>
</dbReference>
<dbReference type="EMBL" id="JXSQ01000012">
    <property type="protein sequence ID" value="KIP52313.1"/>
    <property type="molecule type" value="Genomic_DNA"/>
</dbReference>
<name>A0A0D0IS38_9MICO</name>
<keyword evidence="3" id="KW-0378">Hydrolase</keyword>
<feature type="binding site" evidence="1">
    <location>
        <position position="108"/>
    </location>
    <ligand>
        <name>Mn(2+)</name>
        <dbReference type="ChEBI" id="CHEBI:29035"/>
        <label>2</label>
    </ligand>
</feature>
<dbReference type="Pfam" id="PF07687">
    <property type="entry name" value="M20_dimer"/>
    <property type="match status" value="1"/>
</dbReference>
<evidence type="ECO:0000256" key="1">
    <source>
        <dbReference type="PIRSR" id="PIRSR005962-1"/>
    </source>
</evidence>
<dbReference type="RefSeq" id="WP_042544256.1">
    <property type="nucleotide sequence ID" value="NZ_JXSQ01000012.1"/>
</dbReference>
<dbReference type="Pfam" id="PF01546">
    <property type="entry name" value="Peptidase_M20"/>
    <property type="match status" value="1"/>
</dbReference>
<dbReference type="SUPFAM" id="SSF55031">
    <property type="entry name" value="Bacterial exopeptidase dimerisation domain"/>
    <property type="match status" value="1"/>
</dbReference>
<keyword evidence="1" id="KW-0479">Metal-binding</keyword>
<dbReference type="PANTHER" id="PTHR11014:SF63">
    <property type="entry name" value="METALLOPEPTIDASE, PUTATIVE (AFU_ORTHOLOGUE AFUA_6G09600)-RELATED"/>
    <property type="match status" value="1"/>
</dbReference>
<protein>
    <submittedName>
        <fullName evidence="3">Amidohydrolase</fullName>
    </submittedName>
</protein>
<comment type="cofactor">
    <cofactor evidence="1">
        <name>Mn(2+)</name>
        <dbReference type="ChEBI" id="CHEBI:29035"/>
    </cofactor>
    <text evidence="1">The Mn(2+) ion enhances activity.</text>
</comment>
<accession>A0A0D0IS38</accession>
<dbReference type="InterPro" id="IPR017439">
    <property type="entry name" value="Amidohydrolase"/>
</dbReference>
<dbReference type="Proteomes" id="UP000032120">
    <property type="component" value="Unassembled WGS sequence"/>
</dbReference>
<dbReference type="PIRSF" id="PIRSF005962">
    <property type="entry name" value="Pept_M20D_amidohydro"/>
    <property type="match status" value="1"/>
</dbReference>
<sequence length="408" mass="43447">MLSATLTDPARDRLHETYKHLHRHPELSMQEHRTAEFIEARLTELNIEHFRCGGTGVVGVLRNGDGPVVGFRADTDGLPIQEDTGAEYSSTATGTLKDGTDVPVMHGCGHDTHVAAALAAAELLTEQRGDWAGTIVWIFQPGEETAEGAVAMVDDGLWDRAPKPEVVLGQHVFPAAPAGSIGLASGPTMALADSLRITLHGKQSHGSQPQDSIDPIVLGAHIVTRLQTIVSRELPPQTPAVVTCGTFHAGLKENIIPASAEITLNIRTLTPEVREQVLAAITRIVNAEAAASAAPAPKIEELTRFPRLYNDPEHTELVRSALVAELGDAQVETMPTAMGSEDFGHLADSIGVPGVYWFFGAYPADRPAPAVNHSPFFLPDIEPTLTTGVRAAVSTLGHYLSKGGRSTP</sequence>
<reference evidence="3 4" key="1">
    <citation type="submission" date="2015-01" db="EMBL/GenBank/DDBJ databases">
        <title>Draft genome sequence of Leucobacter komagatae strain VKM ST2845.</title>
        <authorList>
            <person name="Karlyshev A.V."/>
            <person name="Kudryashova E.B."/>
        </authorList>
    </citation>
    <scope>NUCLEOTIDE SEQUENCE [LARGE SCALE GENOMIC DNA]</scope>
    <source>
        <strain evidence="3 4">VKM ST2845</strain>
    </source>
</reference>
<keyword evidence="1" id="KW-0464">Manganese</keyword>
<dbReference type="AlphaFoldDB" id="A0A0D0IS38"/>
<proteinExistence type="predicted"/>
<dbReference type="InterPro" id="IPR011650">
    <property type="entry name" value="Peptidase_M20_dimer"/>
</dbReference>
<feature type="binding site" evidence="1">
    <location>
        <position position="373"/>
    </location>
    <ligand>
        <name>Mn(2+)</name>
        <dbReference type="ChEBI" id="CHEBI:29035"/>
        <label>2</label>
    </ligand>
</feature>
<comment type="caution">
    <text evidence="3">The sequence shown here is derived from an EMBL/GenBank/DDBJ whole genome shotgun (WGS) entry which is preliminary data.</text>
</comment>
<feature type="binding site" evidence="1">
    <location>
        <position position="171"/>
    </location>
    <ligand>
        <name>Mn(2+)</name>
        <dbReference type="ChEBI" id="CHEBI:29035"/>
        <label>2</label>
    </ligand>
</feature>
<dbReference type="SUPFAM" id="SSF53187">
    <property type="entry name" value="Zn-dependent exopeptidases"/>
    <property type="match status" value="1"/>
</dbReference>
<evidence type="ECO:0000313" key="4">
    <source>
        <dbReference type="Proteomes" id="UP000032120"/>
    </source>
</evidence>
<feature type="binding site" evidence="1">
    <location>
        <position position="110"/>
    </location>
    <ligand>
        <name>Mn(2+)</name>
        <dbReference type="ChEBI" id="CHEBI:29035"/>
        <label>2</label>
    </ligand>
</feature>
<dbReference type="Gene3D" id="3.40.630.10">
    <property type="entry name" value="Zn peptidases"/>
    <property type="match status" value="1"/>
</dbReference>
<dbReference type="OrthoDB" id="9777385at2"/>
<evidence type="ECO:0000259" key="2">
    <source>
        <dbReference type="Pfam" id="PF07687"/>
    </source>
</evidence>